<protein>
    <submittedName>
        <fullName evidence="2">Transcriptional regulator</fullName>
    </submittedName>
</protein>
<dbReference type="InterPro" id="IPR010982">
    <property type="entry name" value="Lambda_DNA-bd_dom_sf"/>
</dbReference>
<evidence type="ECO:0000259" key="1">
    <source>
        <dbReference type="PROSITE" id="PS50943"/>
    </source>
</evidence>
<gene>
    <name evidence="3" type="ORF">CH376_02265</name>
    <name evidence="2" type="ORF">CH380_15250</name>
</gene>
<feature type="domain" description="HTH cro/C1-type" evidence="1">
    <location>
        <begin position="80"/>
        <end position="132"/>
    </location>
</feature>
<evidence type="ECO:0000313" key="2">
    <source>
        <dbReference type="EMBL" id="PJZ52515.1"/>
    </source>
</evidence>
<dbReference type="EMBL" id="NPDU01000003">
    <property type="protein sequence ID" value="PJZ63686.1"/>
    <property type="molecule type" value="Genomic_DNA"/>
</dbReference>
<dbReference type="AlphaFoldDB" id="A0A2M9YLV0"/>
<dbReference type="Proteomes" id="UP000232188">
    <property type="component" value="Unassembled WGS sequence"/>
</dbReference>
<dbReference type="PROSITE" id="PS50943">
    <property type="entry name" value="HTH_CROC1"/>
    <property type="match status" value="1"/>
</dbReference>
<dbReference type="InterPro" id="IPR001387">
    <property type="entry name" value="Cro/C1-type_HTH"/>
</dbReference>
<dbReference type="PANTHER" id="PTHR40455">
    <property type="entry name" value="ANTITOXIN HIGA"/>
    <property type="match status" value="1"/>
</dbReference>
<dbReference type="SUPFAM" id="SSF47413">
    <property type="entry name" value="lambda repressor-like DNA-binding domains"/>
    <property type="match status" value="1"/>
</dbReference>
<dbReference type="RefSeq" id="WP_100786607.1">
    <property type="nucleotide sequence ID" value="NZ_NPDU01000003.1"/>
</dbReference>
<dbReference type="GO" id="GO:0006355">
    <property type="term" value="P:regulation of DNA-templated transcription"/>
    <property type="evidence" value="ECO:0007669"/>
    <property type="project" value="InterPro"/>
</dbReference>
<evidence type="ECO:0000313" key="4">
    <source>
        <dbReference type="Proteomes" id="UP000232149"/>
    </source>
</evidence>
<reference evidence="4 5" key="1">
    <citation type="submission" date="2017-07" db="EMBL/GenBank/DDBJ databases">
        <title>Leptospira spp. isolated from tropical soils.</title>
        <authorList>
            <person name="Thibeaux R."/>
            <person name="Iraola G."/>
            <person name="Ferres I."/>
            <person name="Bierque E."/>
            <person name="Girault D."/>
            <person name="Soupe-Gilbert M.-E."/>
            <person name="Picardeau M."/>
            <person name="Goarant C."/>
        </authorList>
    </citation>
    <scope>NUCLEOTIDE SEQUENCE [LARGE SCALE GENOMIC DNA]</scope>
    <source>
        <strain evidence="2 5">FH2-B-C1</strain>
        <strain evidence="3 4">FH2-B-D1</strain>
    </source>
</reference>
<name>A0A2M9YLV0_9LEPT</name>
<dbReference type="Gene3D" id="1.10.260.40">
    <property type="entry name" value="lambda repressor-like DNA-binding domains"/>
    <property type="match status" value="1"/>
</dbReference>
<proteinExistence type="predicted"/>
<keyword evidence="4" id="KW-1185">Reference proteome</keyword>
<evidence type="ECO:0000313" key="5">
    <source>
        <dbReference type="Proteomes" id="UP000232188"/>
    </source>
</evidence>
<sequence length="133" mass="15199">MIAELEKVKNVWPEIKEVISYPRTQKQYKKLVEILDNLIDEVGNNEKHPLAPLMETIGNVVESYESDHFPEIESDPIEILKSLMEEHGLSQKDMKELGSQGVVSEILNGKRELNVRQVKALSKRFNVSPAVFI</sequence>
<comment type="caution">
    <text evidence="2">The sequence shown here is derived from an EMBL/GenBank/DDBJ whole genome shotgun (WGS) entry which is preliminary data.</text>
</comment>
<dbReference type="EMBL" id="NPDV01000013">
    <property type="protein sequence ID" value="PJZ52515.1"/>
    <property type="molecule type" value="Genomic_DNA"/>
</dbReference>
<evidence type="ECO:0000313" key="3">
    <source>
        <dbReference type="EMBL" id="PJZ63686.1"/>
    </source>
</evidence>
<dbReference type="GO" id="GO:0001046">
    <property type="term" value="F:core promoter sequence-specific DNA binding"/>
    <property type="evidence" value="ECO:0007669"/>
    <property type="project" value="TreeGrafter"/>
</dbReference>
<dbReference type="SMART" id="SM00530">
    <property type="entry name" value="HTH_XRE"/>
    <property type="match status" value="1"/>
</dbReference>
<dbReference type="CDD" id="cd00093">
    <property type="entry name" value="HTH_XRE"/>
    <property type="match status" value="1"/>
</dbReference>
<dbReference type="Pfam" id="PF01381">
    <property type="entry name" value="HTH_3"/>
    <property type="match status" value="1"/>
</dbReference>
<organism evidence="2 5">
    <name type="scientific">Leptospira adleri</name>
    <dbReference type="NCBI Taxonomy" id="2023186"/>
    <lineage>
        <taxon>Bacteria</taxon>
        <taxon>Pseudomonadati</taxon>
        <taxon>Spirochaetota</taxon>
        <taxon>Spirochaetia</taxon>
        <taxon>Leptospirales</taxon>
        <taxon>Leptospiraceae</taxon>
        <taxon>Leptospira</taxon>
    </lineage>
</organism>
<dbReference type="PANTHER" id="PTHR40455:SF1">
    <property type="entry name" value="ANTITOXIN HIGA"/>
    <property type="match status" value="1"/>
</dbReference>
<accession>A0A2M9YLV0</accession>
<dbReference type="Proteomes" id="UP000232149">
    <property type="component" value="Unassembled WGS sequence"/>
</dbReference>
<dbReference type="InterPro" id="IPR039060">
    <property type="entry name" value="Antitox_HigA"/>
</dbReference>